<keyword evidence="6" id="KW-0969">Cilium</keyword>
<keyword evidence="4" id="KW-0963">Cytoplasm</keyword>
<name>A0ABQ8TIU8_PERAM</name>
<comment type="function">
    <text evidence="9">Essential for sperm motility and is involved in the regulation of the beating frequency of motile cilia on the epithelial cells of the respiratory tract. Required for the establishment of radial spokes in sperm flagella.</text>
</comment>
<keyword evidence="12" id="KW-1185">Reference proteome</keyword>
<feature type="compositionally biased region" description="Acidic residues" evidence="10">
    <location>
        <begin position="284"/>
        <end position="304"/>
    </location>
</feature>
<proteinExistence type="inferred from homology"/>
<evidence type="ECO:0000256" key="2">
    <source>
        <dbReference type="ARBA" id="ARBA00010500"/>
    </source>
</evidence>
<evidence type="ECO:0000256" key="3">
    <source>
        <dbReference type="ARBA" id="ARBA00021602"/>
    </source>
</evidence>
<evidence type="ECO:0000256" key="9">
    <source>
        <dbReference type="ARBA" id="ARBA00045321"/>
    </source>
</evidence>
<reference evidence="11 12" key="1">
    <citation type="journal article" date="2022" name="Allergy">
        <title>Genome assembly and annotation of Periplaneta americana reveal a comprehensive cockroach allergen profile.</title>
        <authorList>
            <person name="Wang L."/>
            <person name="Xiong Q."/>
            <person name="Saelim N."/>
            <person name="Wang L."/>
            <person name="Nong W."/>
            <person name="Wan A.T."/>
            <person name="Shi M."/>
            <person name="Liu X."/>
            <person name="Cao Q."/>
            <person name="Hui J.H.L."/>
            <person name="Sookrung N."/>
            <person name="Leung T.F."/>
            <person name="Tungtrongchitr A."/>
            <person name="Tsui S.K.W."/>
        </authorList>
    </citation>
    <scope>NUCLEOTIDE SEQUENCE [LARGE SCALE GENOMIC DNA]</scope>
    <source>
        <strain evidence="11">PWHHKU_190912</strain>
    </source>
</reference>
<dbReference type="Pfam" id="PF12018">
    <property type="entry name" value="FAP206"/>
    <property type="match status" value="1"/>
</dbReference>
<evidence type="ECO:0000256" key="10">
    <source>
        <dbReference type="SAM" id="MobiDB-lite"/>
    </source>
</evidence>
<comment type="caution">
    <text evidence="11">The sequence shown here is derived from an EMBL/GenBank/DDBJ whole genome shotgun (WGS) entry which is preliminary data.</text>
</comment>
<sequence length="683" mass="77751">MLKAIETENVIKNIIREITRECASRGVNISDNCAAYMIKLMVLNPEHGFISDRPLVRDDVQRLVDVCVQKLSEEHSVPLATIQMQVYFDTNFAPRQDIINENRANIKLRTAPLIKEIIETNTKTKEDLDKLYRKMVVTTIMSSGLGNPTQLGVLREAAGKYHDRLAKYYLLTYLFTGFQKAALSSVFPQTELSQFMSMSRKDKEQQIVELTQITTGIRLFNRDCQKGGEGIEDLPNLLQKAVVATQSSLESQLQKLLARVSILTTAVENCIRYPAEPEKQATCETDDEEEESGVGTEGDEGDVEEEVSVEVTKRQTQMVLDGLATSRQLEVYLRKLVLEVDISRQVLSELLEKLKARLSNIHDTVRFRTAIPTVQVYPQFIDLSETWSSLQDEMVLLSNINNMAWNLHKFLQVLEYIDEDTLKHMIGDATILTDEERLKATTGLKIESSEMKTEVVYPAQVTDFDKIPLQYLGFCAWSIIEGHGALIPGNPNMGVCRWNGNYYAFSSPAAAAEFGRHPDKYVLAVTDLMQKKPELISLLQLQEQVSAGDYGKRKFIEIELWLFCRLPVMKPEPVIKRDSAIQTELHPIPSYIDPTYRWNEWDLKREAIKLANIVKSRTKSVQTLRSWHKLSIGLQVKPLKSQGVQTVRDSSSNVPTLQNFIYGLRGRRDDKQFVMTLTRPVHE</sequence>
<evidence type="ECO:0000256" key="1">
    <source>
        <dbReference type="ARBA" id="ARBA00004430"/>
    </source>
</evidence>
<comment type="subcellular location">
    <subcellularLocation>
        <location evidence="1">Cytoplasm</location>
        <location evidence="1">Cytoskeleton</location>
        <location evidence="1">Cilium axoneme</location>
    </subcellularLocation>
</comment>
<evidence type="ECO:0000313" key="11">
    <source>
        <dbReference type="EMBL" id="KAJ4445803.1"/>
    </source>
</evidence>
<keyword evidence="8" id="KW-0966">Cell projection</keyword>
<evidence type="ECO:0000256" key="4">
    <source>
        <dbReference type="ARBA" id="ARBA00022490"/>
    </source>
</evidence>
<dbReference type="EMBL" id="JAJSOF020000009">
    <property type="protein sequence ID" value="KAJ4445803.1"/>
    <property type="molecule type" value="Genomic_DNA"/>
</dbReference>
<evidence type="ECO:0000313" key="12">
    <source>
        <dbReference type="Proteomes" id="UP001148838"/>
    </source>
</evidence>
<evidence type="ECO:0000256" key="5">
    <source>
        <dbReference type="ARBA" id="ARBA00022794"/>
    </source>
</evidence>
<dbReference type="Proteomes" id="UP001148838">
    <property type="component" value="Unassembled WGS sequence"/>
</dbReference>
<keyword evidence="5" id="KW-0970">Cilium biogenesis/degradation</keyword>
<dbReference type="PANTHER" id="PTHR21442">
    <property type="entry name" value="CILIA- AND FLAGELLA-ASSOCIATED PROTEIN 206"/>
    <property type="match status" value="1"/>
</dbReference>
<evidence type="ECO:0000256" key="8">
    <source>
        <dbReference type="ARBA" id="ARBA00023273"/>
    </source>
</evidence>
<evidence type="ECO:0000256" key="7">
    <source>
        <dbReference type="ARBA" id="ARBA00023212"/>
    </source>
</evidence>
<feature type="region of interest" description="Disordered" evidence="10">
    <location>
        <begin position="278"/>
        <end position="304"/>
    </location>
</feature>
<gene>
    <name evidence="11" type="ORF">ANN_12488</name>
</gene>
<evidence type="ECO:0000256" key="6">
    <source>
        <dbReference type="ARBA" id="ARBA00023069"/>
    </source>
</evidence>
<keyword evidence="7" id="KW-0206">Cytoskeleton</keyword>
<accession>A0ABQ8TIU8</accession>
<dbReference type="PANTHER" id="PTHR21442:SF0">
    <property type="entry name" value="CILIA- AND FLAGELLA-ASSOCIATED PROTEIN 206"/>
    <property type="match status" value="1"/>
</dbReference>
<dbReference type="InterPro" id="IPR021897">
    <property type="entry name" value="FAP206"/>
</dbReference>
<comment type="similarity">
    <text evidence="2">Belongs to the CFAP206 family.</text>
</comment>
<organism evidence="11 12">
    <name type="scientific">Periplaneta americana</name>
    <name type="common">American cockroach</name>
    <name type="synonym">Blatta americana</name>
    <dbReference type="NCBI Taxonomy" id="6978"/>
    <lineage>
        <taxon>Eukaryota</taxon>
        <taxon>Metazoa</taxon>
        <taxon>Ecdysozoa</taxon>
        <taxon>Arthropoda</taxon>
        <taxon>Hexapoda</taxon>
        <taxon>Insecta</taxon>
        <taxon>Pterygota</taxon>
        <taxon>Neoptera</taxon>
        <taxon>Polyneoptera</taxon>
        <taxon>Dictyoptera</taxon>
        <taxon>Blattodea</taxon>
        <taxon>Blattoidea</taxon>
        <taxon>Blattidae</taxon>
        <taxon>Blattinae</taxon>
        <taxon>Periplaneta</taxon>
    </lineage>
</organism>
<protein>
    <recommendedName>
        <fullName evidence="3">Cilia- and flagella-associated protein 206</fullName>
    </recommendedName>
</protein>